<protein>
    <submittedName>
        <fullName evidence="1">Uncharacterized protein</fullName>
    </submittedName>
</protein>
<gene>
    <name evidence="1" type="ORF">MBAV_004570</name>
</gene>
<comment type="caution">
    <text evidence="1">The sequence shown here is derived from an EMBL/GenBank/DDBJ whole genome shotgun (WGS) entry which is preliminary data.</text>
</comment>
<evidence type="ECO:0000313" key="2">
    <source>
        <dbReference type="Proteomes" id="UP000033423"/>
    </source>
</evidence>
<reference evidence="1 2" key="1">
    <citation type="submission" date="2015-02" db="EMBL/GenBank/DDBJ databases">
        <title>Single-cell genomics of uncultivated deep-branching MTB reveals a conserved set of magnetosome genes.</title>
        <authorList>
            <person name="Kolinko S."/>
            <person name="Richter M."/>
            <person name="Glockner F.O."/>
            <person name="Brachmann A."/>
            <person name="Schuler D."/>
        </authorList>
    </citation>
    <scope>NUCLEOTIDE SEQUENCE [LARGE SCALE GENOMIC DNA]</scope>
    <source>
        <strain evidence="1">TM-1</strain>
    </source>
</reference>
<dbReference type="Proteomes" id="UP000033423">
    <property type="component" value="Unassembled WGS sequence"/>
</dbReference>
<sequence length="50" mass="5385">MTCAIRSNRLPGITGFAVQGTVASALWPLHRVANRHIGLTKSSNTIVRIV</sequence>
<name>A0A0F3GMS8_9BACT</name>
<organism evidence="1 2">
    <name type="scientific">Candidatus Magnetobacterium bavaricum</name>
    <dbReference type="NCBI Taxonomy" id="29290"/>
    <lineage>
        <taxon>Bacteria</taxon>
        <taxon>Pseudomonadati</taxon>
        <taxon>Nitrospirota</taxon>
        <taxon>Thermodesulfovibrionia</taxon>
        <taxon>Thermodesulfovibrionales</taxon>
        <taxon>Candidatus Magnetobacteriaceae</taxon>
        <taxon>Candidatus Magnetobacterium</taxon>
    </lineage>
</organism>
<evidence type="ECO:0000313" key="1">
    <source>
        <dbReference type="EMBL" id="KJU83235.1"/>
    </source>
</evidence>
<dbReference type="AlphaFoldDB" id="A0A0F3GMS8"/>
<proteinExistence type="predicted"/>
<accession>A0A0F3GMS8</accession>
<keyword evidence="2" id="KW-1185">Reference proteome</keyword>
<dbReference type="EMBL" id="LACI01001978">
    <property type="protein sequence ID" value="KJU83235.1"/>
    <property type="molecule type" value="Genomic_DNA"/>
</dbReference>